<dbReference type="InterPro" id="IPR050626">
    <property type="entry name" value="Peptidase_M16"/>
</dbReference>
<dbReference type="FunFam" id="3.30.830.10:FF:000005">
    <property type="entry name" value="nardilysin isoform X1"/>
    <property type="match status" value="1"/>
</dbReference>
<reference evidence="14" key="1">
    <citation type="journal article" date="2021" name="Genome Biol. Evol.">
        <title>The assembled and annotated genome of the fairy-ring fungus Marasmius oreades.</title>
        <authorList>
            <person name="Hiltunen M."/>
            <person name="Ament-Velasquez S.L."/>
            <person name="Johannesson H."/>
        </authorList>
    </citation>
    <scope>NUCLEOTIDE SEQUENCE</scope>
    <source>
        <strain evidence="14">03SP1</strain>
    </source>
</reference>
<keyword evidence="7" id="KW-0482">Metalloprotease</keyword>
<sequence length="1182" mass="133342">MLARQTFTASFKLPGSHKRKNLQLSTVFLIISRFHSHRMAISSSTSSWRRVTPTRDTIPPFSVFTKPIEKSQQDDREYRIIRLENGLEATLVHDPTADKAAASLDVAVGHLSDPDDMPGLAHFCEHLLFMGTENFPKENEYSEYLAKNNGSSNAYTSLSNTNYYFSISTSHLSGALARFSSFFHSPLFAPSCTTRELNAVDSEHKKNHQQDLWRIFQVNKHLSKPGHPFSKFGSGNKESLSRKAQELKAKGKLPTINPAPTDLSTLQVPPSPLPSRMASPAPSDISTNSDVDSDGGAVGRETRRRLIEWWEREYCASRMHLCVIGKDSLSDLSELVSTLFSPIPNRGIDPLPTIPDHPWGPNEKGTIVSIPTIMTMHMLEIAFPLDPQVEHWRHKPANFISHLIGHEGPGSLLSLLKKEGLAVSLSCGPQALGRGFDLLRVTIELTEKGFKNYQQVVLLSTKYFNLLRSQTHFESFHQHQTSSLSHTRFRFLEKRKPDGYATTIAETMAKPFPRELLLAAPNVTWNWGDEYPGYEKNGNGEVKLKALLNGLRIEEGRVLLMGKEDELERLPRFDTTVQWQQEPWYGTKYRVERFPEEFVKACSAGPAVPDLFLPGSNQFIPENLTVERKDVAKPQRRPHLIWSTPLCSMWHKKDDRFWAPKAEITIHIRSRFSDNTPRSTVLTRLYTDLVTESLTEFSYDAELAGLKYDCHSSSKGFYVVLRGYNDKMDVLAGKVLERVKGLKVDAERLELVVEKNKKAWENFFMGQSYGLANYYTSYILSEKAWKIEELLRELPGITPDEVEKHAALLLSQVHISMLAVGNVTQEEAVDIAEMVESGLGPLEKDVEPSDLNEFALVLPPGSNYIYPSLIRNPAQANNALTYYLHFGEMNDARLRIVSSLLTQIMTEPAFNILRTKEQLGYIVHCSGLLLSGSTLKGLRIIVQSEKRPHYLEGRVETFLEGIKTMLEDMSDAAFGEHKEGLRRKWTEEWKNLSEESASYYSYINSGSLDFYRRDNDAVAIQSVTKADVMDCFMKYVHPSSPVRAKLSVHMLSQKVPPRKVSPAAAEAFETLVRQRDLGITGASATPFSEQNPTITEFVAYWAGVMKVAGVKEEEAQTILKNIQVLVERYPCDGEEGLKDEVLEGATYIKDGEIQDVKKGLARSAKYPAVVEWQDMVVVRSRL</sequence>
<feature type="domain" description="Coenzyme PQQ synthesis protein F-like C-terminal lobe" evidence="13">
    <location>
        <begin position="900"/>
        <end position="999"/>
    </location>
</feature>
<dbReference type="InterPro" id="IPR001431">
    <property type="entry name" value="Pept_M16_Zn_BS"/>
</dbReference>
<evidence type="ECO:0000256" key="5">
    <source>
        <dbReference type="ARBA" id="ARBA00022801"/>
    </source>
</evidence>
<dbReference type="PANTHER" id="PTHR43690:SF18">
    <property type="entry name" value="INSULIN-DEGRADING ENZYME-RELATED"/>
    <property type="match status" value="1"/>
</dbReference>
<evidence type="ECO:0000256" key="6">
    <source>
        <dbReference type="ARBA" id="ARBA00022833"/>
    </source>
</evidence>
<keyword evidence="3" id="KW-0645">Protease</keyword>
<dbReference type="InterPro" id="IPR011765">
    <property type="entry name" value="Pept_M16_N"/>
</dbReference>
<dbReference type="InterPro" id="IPR011249">
    <property type="entry name" value="Metalloenz_LuxS/M16"/>
</dbReference>
<accession>A0A9P7USU5</accession>
<dbReference type="Pfam" id="PF16187">
    <property type="entry name" value="Peptidase_M16_M"/>
    <property type="match status" value="1"/>
</dbReference>
<comment type="caution">
    <text evidence="14">The sequence shown here is derived from an EMBL/GenBank/DDBJ whole genome shotgun (WGS) entry which is preliminary data.</text>
</comment>
<feature type="region of interest" description="Disordered" evidence="9">
    <location>
        <begin position="226"/>
        <end position="298"/>
    </location>
</feature>
<dbReference type="KEGG" id="more:E1B28_009124"/>
<dbReference type="PANTHER" id="PTHR43690">
    <property type="entry name" value="NARDILYSIN"/>
    <property type="match status" value="1"/>
</dbReference>
<evidence type="ECO:0000259" key="11">
    <source>
        <dbReference type="Pfam" id="PF05193"/>
    </source>
</evidence>
<evidence type="ECO:0000259" key="13">
    <source>
        <dbReference type="Pfam" id="PF22456"/>
    </source>
</evidence>
<keyword evidence="6" id="KW-0862">Zinc</keyword>
<evidence type="ECO:0000256" key="4">
    <source>
        <dbReference type="ARBA" id="ARBA00022723"/>
    </source>
</evidence>
<evidence type="ECO:0000256" key="8">
    <source>
        <dbReference type="RuleBase" id="RU004447"/>
    </source>
</evidence>
<dbReference type="PROSITE" id="PS00143">
    <property type="entry name" value="INSULINASE"/>
    <property type="match status" value="1"/>
</dbReference>
<comment type="cofactor">
    <cofactor evidence="1">
        <name>Zn(2+)</name>
        <dbReference type="ChEBI" id="CHEBI:29105"/>
    </cofactor>
</comment>
<evidence type="ECO:0000256" key="3">
    <source>
        <dbReference type="ARBA" id="ARBA00022670"/>
    </source>
</evidence>
<dbReference type="GO" id="GO:0005739">
    <property type="term" value="C:mitochondrion"/>
    <property type="evidence" value="ECO:0007669"/>
    <property type="project" value="TreeGrafter"/>
</dbReference>
<dbReference type="Proteomes" id="UP001049176">
    <property type="component" value="Chromosome 5"/>
</dbReference>
<evidence type="ECO:0000313" key="15">
    <source>
        <dbReference type="Proteomes" id="UP001049176"/>
    </source>
</evidence>
<feature type="compositionally biased region" description="Basic and acidic residues" evidence="9">
    <location>
        <begin position="239"/>
        <end position="249"/>
    </location>
</feature>
<dbReference type="Gene3D" id="3.30.830.10">
    <property type="entry name" value="Metalloenzyme, LuxS/M16 peptidase-like"/>
    <property type="match status" value="4"/>
</dbReference>
<keyword evidence="5" id="KW-0378">Hydrolase</keyword>
<evidence type="ECO:0000256" key="1">
    <source>
        <dbReference type="ARBA" id="ARBA00001947"/>
    </source>
</evidence>
<keyword evidence="4" id="KW-0479">Metal-binding</keyword>
<dbReference type="FunFam" id="3.30.830.10:FF:000003">
    <property type="entry name" value="Insulin-degrading enzyme"/>
    <property type="match status" value="1"/>
</dbReference>
<proteinExistence type="inferred from homology"/>
<dbReference type="GeneID" id="66078200"/>
<dbReference type="Pfam" id="PF05193">
    <property type="entry name" value="Peptidase_M16_C"/>
    <property type="match status" value="1"/>
</dbReference>
<evidence type="ECO:0000256" key="7">
    <source>
        <dbReference type="ARBA" id="ARBA00023049"/>
    </source>
</evidence>
<dbReference type="GO" id="GO:0051603">
    <property type="term" value="P:proteolysis involved in protein catabolic process"/>
    <property type="evidence" value="ECO:0007669"/>
    <property type="project" value="TreeGrafter"/>
</dbReference>
<feature type="domain" description="Peptidase M16 C-terminal" evidence="11">
    <location>
        <begin position="302"/>
        <end position="470"/>
    </location>
</feature>
<dbReference type="OrthoDB" id="952271at2759"/>
<evidence type="ECO:0000256" key="9">
    <source>
        <dbReference type="SAM" id="MobiDB-lite"/>
    </source>
</evidence>
<dbReference type="GO" id="GO:0043171">
    <property type="term" value="P:peptide catabolic process"/>
    <property type="evidence" value="ECO:0007669"/>
    <property type="project" value="TreeGrafter"/>
</dbReference>
<dbReference type="InterPro" id="IPR054734">
    <property type="entry name" value="PqqF-like_C_4"/>
</dbReference>
<evidence type="ECO:0008006" key="16">
    <source>
        <dbReference type="Google" id="ProtNLM"/>
    </source>
</evidence>
<dbReference type="GO" id="GO:0004222">
    <property type="term" value="F:metalloendopeptidase activity"/>
    <property type="evidence" value="ECO:0007669"/>
    <property type="project" value="InterPro"/>
</dbReference>
<dbReference type="EMBL" id="CM032185">
    <property type="protein sequence ID" value="KAG7092808.1"/>
    <property type="molecule type" value="Genomic_DNA"/>
</dbReference>
<feature type="domain" description="Peptidase M16 middle/third" evidence="12">
    <location>
        <begin position="489"/>
        <end position="793"/>
    </location>
</feature>
<dbReference type="FunFam" id="3.30.830.10:FF:000012">
    <property type="entry name" value="Protease 3"/>
    <property type="match status" value="1"/>
</dbReference>
<dbReference type="Pfam" id="PF22456">
    <property type="entry name" value="PqqF-like_C_4"/>
    <property type="match status" value="1"/>
</dbReference>
<comment type="similarity">
    <text evidence="2 8">Belongs to the peptidase M16 family.</text>
</comment>
<dbReference type="InterPro" id="IPR032632">
    <property type="entry name" value="Peptidase_M16_M"/>
</dbReference>
<dbReference type="AlphaFoldDB" id="A0A9P7USU5"/>
<name>A0A9P7USU5_9AGAR</name>
<feature type="domain" description="Peptidase M16 N-terminal" evidence="10">
    <location>
        <begin position="91"/>
        <end position="225"/>
    </location>
</feature>
<dbReference type="GO" id="GO:0005829">
    <property type="term" value="C:cytosol"/>
    <property type="evidence" value="ECO:0007669"/>
    <property type="project" value="TreeGrafter"/>
</dbReference>
<gene>
    <name evidence="14" type="ORF">E1B28_009124</name>
</gene>
<dbReference type="SUPFAM" id="SSF63411">
    <property type="entry name" value="LuxS/MPP-like metallohydrolase"/>
    <property type="match status" value="4"/>
</dbReference>
<dbReference type="InterPro" id="IPR007863">
    <property type="entry name" value="Peptidase_M16_C"/>
</dbReference>
<evidence type="ECO:0000259" key="10">
    <source>
        <dbReference type="Pfam" id="PF00675"/>
    </source>
</evidence>
<dbReference type="GO" id="GO:0046872">
    <property type="term" value="F:metal ion binding"/>
    <property type="evidence" value="ECO:0007669"/>
    <property type="project" value="UniProtKB-KW"/>
</dbReference>
<protein>
    <recommendedName>
        <fullName evidence="16">Insulin-degrading enzyme</fullName>
    </recommendedName>
</protein>
<keyword evidence="15" id="KW-1185">Reference proteome</keyword>
<dbReference type="Pfam" id="PF00675">
    <property type="entry name" value="Peptidase_M16"/>
    <property type="match status" value="1"/>
</dbReference>
<dbReference type="RefSeq" id="XP_043009278.1">
    <property type="nucleotide sequence ID" value="XM_043153992.1"/>
</dbReference>
<evidence type="ECO:0000256" key="2">
    <source>
        <dbReference type="ARBA" id="ARBA00007261"/>
    </source>
</evidence>
<organism evidence="14 15">
    <name type="scientific">Marasmius oreades</name>
    <name type="common">fairy-ring Marasmius</name>
    <dbReference type="NCBI Taxonomy" id="181124"/>
    <lineage>
        <taxon>Eukaryota</taxon>
        <taxon>Fungi</taxon>
        <taxon>Dikarya</taxon>
        <taxon>Basidiomycota</taxon>
        <taxon>Agaricomycotina</taxon>
        <taxon>Agaricomycetes</taxon>
        <taxon>Agaricomycetidae</taxon>
        <taxon>Agaricales</taxon>
        <taxon>Marasmiineae</taxon>
        <taxon>Marasmiaceae</taxon>
        <taxon>Marasmius</taxon>
    </lineage>
</organism>
<evidence type="ECO:0000313" key="14">
    <source>
        <dbReference type="EMBL" id="KAG7092808.1"/>
    </source>
</evidence>
<evidence type="ECO:0000259" key="12">
    <source>
        <dbReference type="Pfam" id="PF16187"/>
    </source>
</evidence>